<dbReference type="PANTHER" id="PTHR47360:SF1">
    <property type="entry name" value="ENDOPEPTIDASE NLPC-RELATED"/>
    <property type="match status" value="1"/>
</dbReference>
<dbReference type="GO" id="GO:0008234">
    <property type="term" value="F:cysteine-type peptidase activity"/>
    <property type="evidence" value="ECO:0007669"/>
    <property type="project" value="UniProtKB-KW"/>
</dbReference>
<dbReference type="OrthoDB" id="9807055at2"/>
<gene>
    <name evidence="8" type="primary">spr_2</name>
    <name evidence="8" type="ORF">ERS008555_03478</name>
</gene>
<accession>A0A0U1HWT7</accession>
<feature type="chain" id="PRO_5006709417" evidence="6">
    <location>
        <begin position="25"/>
        <end position="174"/>
    </location>
</feature>
<evidence type="ECO:0000256" key="5">
    <source>
        <dbReference type="ARBA" id="ARBA00022807"/>
    </source>
</evidence>
<dbReference type="EC" id="3.4.-.-" evidence="8"/>
<organism evidence="8 9">
    <name type="scientific">Yersinia rohdei</name>
    <dbReference type="NCBI Taxonomy" id="29485"/>
    <lineage>
        <taxon>Bacteria</taxon>
        <taxon>Pseudomonadati</taxon>
        <taxon>Pseudomonadota</taxon>
        <taxon>Gammaproteobacteria</taxon>
        <taxon>Enterobacterales</taxon>
        <taxon>Yersiniaceae</taxon>
        <taxon>Yersinia</taxon>
    </lineage>
</organism>
<feature type="domain" description="NlpC/P60" evidence="7">
    <location>
        <begin position="47"/>
        <end position="168"/>
    </location>
</feature>
<evidence type="ECO:0000256" key="4">
    <source>
        <dbReference type="ARBA" id="ARBA00022801"/>
    </source>
</evidence>
<evidence type="ECO:0000256" key="6">
    <source>
        <dbReference type="SAM" id="SignalP"/>
    </source>
</evidence>
<sequence length="174" mass="19256">MFNIITSAMIVIASLLTYSSAVEASQGVAKLASSPASIHSFSGGNEPEKLKKILGHYEQWEGVSYKLGGNNRKGIDCSAYMQRVFADEFSLNLPRSSHEQIKQGSQISKDALHTGDLVFFKTSQNTRHVGVYIGENKFIHASSSMGVTISRFDNKYWGPRYEQARRIHHAKASA</sequence>
<comment type="similarity">
    <text evidence="1">Belongs to the peptidase C40 family.</text>
</comment>
<evidence type="ECO:0000313" key="8">
    <source>
        <dbReference type="EMBL" id="CQI95829.1"/>
    </source>
</evidence>
<dbReference type="GO" id="GO:0006508">
    <property type="term" value="P:proteolysis"/>
    <property type="evidence" value="ECO:0007669"/>
    <property type="project" value="UniProtKB-KW"/>
</dbReference>
<dbReference type="PROSITE" id="PS51935">
    <property type="entry name" value="NLPC_P60"/>
    <property type="match status" value="1"/>
</dbReference>
<feature type="signal peptide" evidence="6">
    <location>
        <begin position="1"/>
        <end position="24"/>
    </location>
</feature>
<evidence type="ECO:0000256" key="3">
    <source>
        <dbReference type="ARBA" id="ARBA00022729"/>
    </source>
</evidence>
<keyword evidence="3 6" id="KW-0732">Signal</keyword>
<dbReference type="EMBL" id="CTKE01000021">
    <property type="protein sequence ID" value="CQI95829.1"/>
    <property type="molecule type" value="Genomic_DNA"/>
</dbReference>
<dbReference type="SUPFAM" id="SSF54001">
    <property type="entry name" value="Cysteine proteinases"/>
    <property type="match status" value="1"/>
</dbReference>
<dbReference type="PANTHER" id="PTHR47360">
    <property type="entry name" value="MUREIN DD-ENDOPEPTIDASE MEPS/MUREIN LD-CARBOXYPEPTIDASE"/>
    <property type="match status" value="1"/>
</dbReference>
<keyword evidence="5" id="KW-0788">Thiol protease</keyword>
<evidence type="ECO:0000259" key="7">
    <source>
        <dbReference type="PROSITE" id="PS51935"/>
    </source>
</evidence>
<dbReference type="STRING" id="29485.CH64_1755"/>
<dbReference type="RefSeq" id="WP_050535336.1">
    <property type="nucleotide sequence ID" value="NZ_CIFE01000011.1"/>
</dbReference>
<evidence type="ECO:0000313" key="9">
    <source>
        <dbReference type="Proteomes" id="UP000042054"/>
    </source>
</evidence>
<dbReference type="Gene3D" id="3.90.1720.10">
    <property type="entry name" value="endopeptidase domain like (from Nostoc punctiforme)"/>
    <property type="match status" value="1"/>
</dbReference>
<dbReference type="Pfam" id="PF00877">
    <property type="entry name" value="NLPC_P60"/>
    <property type="match status" value="1"/>
</dbReference>
<dbReference type="InterPro" id="IPR038765">
    <property type="entry name" value="Papain-like_cys_pep_sf"/>
</dbReference>
<evidence type="ECO:0000256" key="1">
    <source>
        <dbReference type="ARBA" id="ARBA00007074"/>
    </source>
</evidence>
<proteinExistence type="inferred from homology"/>
<name>A0A0U1HWT7_YERRO</name>
<keyword evidence="8" id="KW-0449">Lipoprotein</keyword>
<reference evidence="8 9" key="1">
    <citation type="submission" date="2015-03" db="EMBL/GenBank/DDBJ databases">
        <authorList>
            <person name="Murphy D."/>
        </authorList>
    </citation>
    <scope>NUCLEOTIDE SEQUENCE [LARGE SCALE GENOMIC DNA]</scope>
    <source>
        <strain evidence="8 9">68/02</strain>
    </source>
</reference>
<dbReference type="AlphaFoldDB" id="A0A0U1HWT7"/>
<dbReference type="InterPro" id="IPR000064">
    <property type="entry name" value="NLP_P60_dom"/>
</dbReference>
<protein>
    <submittedName>
        <fullName evidence="8">Putative outer membrane lipoprotein</fullName>
        <ecNumber evidence="8">3.4.-.-</ecNumber>
    </submittedName>
</protein>
<keyword evidence="2" id="KW-0645">Protease</keyword>
<dbReference type="Proteomes" id="UP000042054">
    <property type="component" value="Unassembled WGS sequence"/>
</dbReference>
<keyword evidence="4 8" id="KW-0378">Hydrolase</keyword>
<dbReference type="InterPro" id="IPR052062">
    <property type="entry name" value="Murein_DD/LD_carboxypeptidase"/>
</dbReference>
<evidence type="ECO:0000256" key="2">
    <source>
        <dbReference type="ARBA" id="ARBA00022670"/>
    </source>
</evidence>